<feature type="transmembrane region" description="Helical" evidence="1">
    <location>
        <begin position="31"/>
        <end position="49"/>
    </location>
</feature>
<reference evidence="3" key="1">
    <citation type="submission" date="2016-11" db="UniProtKB">
        <authorList>
            <consortium name="WormBaseParasite"/>
        </authorList>
    </citation>
    <scope>IDENTIFICATION</scope>
</reference>
<dbReference type="Proteomes" id="UP000095287">
    <property type="component" value="Unplaced"/>
</dbReference>
<proteinExistence type="predicted"/>
<evidence type="ECO:0000256" key="1">
    <source>
        <dbReference type="SAM" id="Phobius"/>
    </source>
</evidence>
<keyword evidence="1" id="KW-1133">Transmembrane helix</keyword>
<dbReference type="WBParaSite" id="L893_g25308.t1">
    <property type="protein sequence ID" value="L893_g25308.t1"/>
    <property type="gene ID" value="L893_g25308"/>
</dbReference>
<accession>A0A1I7ZDN8</accession>
<keyword evidence="1" id="KW-0472">Membrane</keyword>
<evidence type="ECO:0000313" key="2">
    <source>
        <dbReference type="Proteomes" id="UP000095287"/>
    </source>
</evidence>
<keyword evidence="1" id="KW-0812">Transmembrane</keyword>
<evidence type="ECO:0000313" key="3">
    <source>
        <dbReference type="WBParaSite" id="L893_g25308.t1"/>
    </source>
</evidence>
<protein>
    <submittedName>
        <fullName evidence="3">Pro-neuropeptide Y</fullName>
    </submittedName>
</protein>
<sequence>MPGYRRVLEPDIVEDESARFQTIVRTFKMRFFLFVGILLLSSALAEAHWPGMRMKRHIPEAERVSIIRGLPSGLLQDILSQIGRYNKDNRETLPGDEQSRYFGEILDEYRQKYGYPRPDERIH</sequence>
<keyword evidence="2" id="KW-1185">Reference proteome</keyword>
<name>A0A1I7ZDN8_9BILA</name>
<organism evidence="2 3">
    <name type="scientific">Steinernema glaseri</name>
    <dbReference type="NCBI Taxonomy" id="37863"/>
    <lineage>
        <taxon>Eukaryota</taxon>
        <taxon>Metazoa</taxon>
        <taxon>Ecdysozoa</taxon>
        <taxon>Nematoda</taxon>
        <taxon>Chromadorea</taxon>
        <taxon>Rhabditida</taxon>
        <taxon>Tylenchina</taxon>
        <taxon>Panagrolaimomorpha</taxon>
        <taxon>Strongyloidoidea</taxon>
        <taxon>Steinernematidae</taxon>
        <taxon>Steinernema</taxon>
    </lineage>
</organism>
<dbReference type="AlphaFoldDB" id="A0A1I7ZDN8"/>